<dbReference type="RefSeq" id="WP_397557031.1">
    <property type="nucleotide sequence ID" value="NZ_JBIQWL010000005.1"/>
</dbReference>
<dbReference type="PANTHER" id="PTHR13132:SF29">
    <property type="entry name" value="ALPHA-(1,6)-FUCOSYLTRANSFERASE"/>
    <property type="match status" value="1"/>
</dbReference>
<sequence length="322" mass="37307">MTSSERFLLIKAKGGFGNRILSAATGIVLAEMTARTAIIDWRDGEYLPEGEDAYPLLFESPTRRKPGEFDQRTDVEPALWRGRLDEHPTHVISDLFPNDHSNPFIYRRLSIDLAHPSVDDDLAVFWSYLPKMSRVRRRARRLPVFRGMSSAQLSEWALTRYFRPNQRVSREVDALFEGRSRPIIGVHIRYTDRKVSLDQIFRATEKLRRKVPTATIFLATDNQGVQERFRSRFTDVFVIDKVLGDDDNSLHEHVVVDDPLREAENALIDMWALARCDWLVHSRHSTFSVAAALIGGIPRSRQRDIDRWNARVVVKRWIQTWA</sequence>
<dbReference type="PANTHER" id="PTHR13132">
    <property type="entry name" value="ALPHA- 1,6 -FUCOSYLTRANSFERASE"/>
    <property type="match status" value="1"/>
</dbReference>
<keyword evidence="2" id="KW-1185">Reference proteome</keyword>
<dbReference type="InterPro" id="IPR008716">
    <property type="entry name" value="NodZ"/>
</dbReference>
<accession>A0ABW7Q9L1</accession>
<dbReference type="Gene3D" id="3.40.50.11340">
    <property type="match status" value="1"/>
</dbReference>
<dbReference type="EMBL" id="JBIQWL010000005">
    <property type="protein sequence ID" value="MFH8251576.1"/>
    <property type="molecule type" value="Genomic_DNA"/>
</dbReference>
<evidence type="ECO:0000313" key="1">
    <source>
        <dbReference type="EMBL" id="MFH8251576.1"/>
    </source>
</evidence>
<dbReference type="Proteomes" id="UP001610861">
    <property type="component" value="Unassembled WGS sequence"/>
</dbReference>
<proteinExistence type="predicted"/>
<evidence type="ECO:0000313" key="2">
    <source>
        <dbReference type="Proteomes" id="UP001610861"/>
    </source>
</evidence>
<organism evidence="1 2">
    <name type="scientific">Microbacterium alkaliflavum</name>
    <dbReference type="NCBI Taxonomy" id="3248839"/>
    <lineage>
        <taxon>Bacteria</taxon>
        <taxon>Bacillati</taxon>
        <taxon>Actinomycetota</taxon>
        <taxon>Actinomycetes</taxon>
        <taxon>Micrococcales</taxon>
        <taxon>Microbacteriaceae</taxon>
        <taxon>Microbacterium</taxon>
    </lineage>
</organism>
<reference evidence="1 2" key="1">
    <citation type="submission" date="2024-09" db="EMBL/GenBank/DDBJ databases">
        <authorList>
            <person name="Pan X."/>
        </authorList>
    </citation>
    <scope>NUCLEOTIDE SEQUENCE [LARGE SCALE GENOMIC DNA]</scope>
    <source>
        <strain evidence="1 2">B2969</strain>
    </source>
</reference>
<name>A0ABW7Q9L1_9MICO</name>
<comment type="caution">
    <text evidence="1">The sequence shown here is derived from an EMBL/GenBank/DDBJ whole genome shotgun (WGS) entry which is preliminary data.</text>
</comment>
<dbReference type="Pfam" id="PF05830">
    <property type="entry name" value="NodZ"/>
    <property type="match status" value="1"/>
</dbReference>
<gene>
    <name evidence="1" type="ORF">ACH3VR_14500</name>
</gene>
<protein>
    <submittedName>
        <fullName evidence="1">Nodulation protein NodZ</fullName>
    </submittedName>
</protein>
<dbReference type="Gene3D" id="3.40.50.11350">
    <property type="match status" value="1"/>
</dbReference>